<dbReference type="Proteomes" id="UP000811246">
    <property type="component" value="Chromosome 9"/>
</dbReference>
<evidence type="ECO:0000256" key="10">
    <source>
        <dbReference type="SAM" id="MobiDB-lite"/>
    </source>
</evidence>
<name>A0A922J9T0_CARIL</name>
<evidence type="ECO:0000256" key="7">
    <source>
        <dbReference type="ARBA" id="ARBA00024355"/>
    </source>
</evidence>
<dbReference type="SMART" id="SM00487">
    <property type="entry name" value="DEXDc"/>
    <property type="match status" value="1"/>
</dbReference>
<evidence type="ECO:0000259" key="11">
    <source>
        <dbReference type="PROSITE" id="PS51192"/>
    </source>
</evidence>
<dbReference type="EMBL" id="CM031833">
    <property type="protein sequence ID" value="KAG6697059.1"/>
    <property type="molecule type" value="Genomic_DNA"/>
</dbReference>
<evidence type="ECO:0000256" key="5">
    <source>
        <dbReference type="ARBA" id="ARBA00022840"/>
    </source>
</evidence>
<evidence type="ECO:0000259" key="12">
    <source>
        <dbReference type="PROSITE" id="PS51194"/>
    </source>
</evidence>
<dbReference type="InterPro" id="IPR050079">
    <property type="entry name" value="DEAD_box_RNA_helicase"/>
</dbReference>
<dbReference type="InterPro" id="IPR011545">
    <property type="entry name" value="DEAD/DEAH_box_helicase_dom"/>
</dbReference>
<keyword evidence="3" id="KW-0378">Hydrolase</keyword>
<dbReference type="InterPro" id="IPR001650">
    <property type="entry name" value="Helicase_C-like"/>
</dbReference>
<dbReference type="GO" id="GO:0005524">
    <property type="term" value="F:ATP binding"/>
    <property type="evidence" value="ECO:0007669"/>
    <property type="project" value="UniProtKB-KW"/>
</dbReference>
<dbReference type="InterPro" id="IPR027417">
    <property type="entry name" value="P-loop_NTPase"/>
</dbReference>
<feature type="domain" description="Helicase ATP-binding" evidence="11">
    <location>
        <begin position="169"/>
        <end position="339"/>
    </location>
</feature>
<comment type="caution">
    <text evidence="14">The sequence shown here is derived from an EMBL/GenBank/DDBJ whole genome shotgun (WGS) entry which is preliminary data.</text>
</comment>
<feature type="region of interest" description="Disordered" evidence="10">
    <location>
        <begin position="83"/>
        <end position="106"/>
    </location>
</feature>
<keyword evidence="5" id="KW-0067">ATP-binding</keyword>
<dbReference type="GO" id="GO:0005829">
    <property type="term" value="C:cytosol"/>
    <property type="evidence" value="ECO:0007669"/>
    <property type="project" value="TreeGrafter"/>
</dbReference>
<accession>A0A922J9T0</accession>
<dbReference type="Gene3D" id="3.40.50.300">
    <property type="entry name" value="P-loop containing nucleotide triphosphate hydrolases"/>
    <property type="match status" value="2"/>
</dbReference>
<dbReference type="CDD" id="cd18787">
    <property type="entry name" value="SF2_C_DEAD"/>
    <property type="match status" value="1"/>
</dbReference>
<keyword evidence="2" id="KW-0547">Nucleotide-binding</keyword>
<keyword evidence="4" id="KW-0347">Helicase</keyword>
<sequence>MEKASFLFSGIHFDRKKFAKDFTRFQEKKEDKLIEDSNFLETEISEPGEGKTSFKKRKRKTLASETIEGFTVFKSSKSAAAAAPPVVLNEENDQTENRLSKEKKELYRQQERDALSRKKYNIHVSRNNVATPLQSFAELSSRYGCEPYLLHNMAKLGFKEPTPIQRQAIPVLLSDQECFACAPTGSGKTMAFVCPMLMKLKDASTDGIRAVILCPTRELAVQTTRESKKLAKGKKFRIKVMSRQLLRNTDLSKLPCDILISTPLRLRLAIRKKKLDLRRVQYLVLDESDKLFEQGLLKQIDSVVKACSNPSIIRSMFSATLPDFVEELARTIMHDAVRVIVGRKNTASESVKQKLVFAGTEEGKLIALRQSFAESLNPPVLMFVQSKERAKELYEELAYDNIRVDVIHSDLSQSQRENAVDDFRAGKTWILIATDVIARGMDFKGVNCVINYDFPDSASAYIHRIGRSGRAGRTGEAITFYTKKDVPFLRNIANIMTASGCEVPSWVMSLRKMKWKKHRPQRGSISTKPKD</sequence>
<feature type="short sequence motif" description="Q motif" evidence="9">
    <location>
        <begin position="138"/>
        <end position="166"/>
    </location>
</feature>
<evidence type="ECO:0000313" key="15">
    <source>
        <dbReference type="Proteomes" id="UP000811246"/>
    </source>
</evidence>
<protein>
    <recommendedName>
        <fullName evidence="1">RNA helicase</fullName>
        <ecNumber evidence="1">3.6.4.13</ecNumber>
    </recommendedName>
</protein>
<evidence type="ECO:0000256" key="6">
    <source>
        <dbReference type="ARBA" id="ARBA00022884"/>
    </source>
</evidence>
<dbReference type="PANTHER" id="PTHR47959:SF15">
    <property type="entry name" value="RNA HELICASE"/>
    <property type="match status" value="1"/>
</dbReference>
<dbReference type="Pfam" id="PF00271">
    <property type="entry name" value="Helicase_C"/>
    <property type="match status" value="1"/>
</dbReference>
<evidence type="ECO:0000256" key="3">
    <source>
        <dbReference type="ARBA" id="ARBA00022801"/>
    </source>
</evidence>
<proteinExistence type="inferred from homology"/>
<dbReference type="InterPro" id="IPR014014">
    <property type="entry name" value="RNA_helicase_DEAD_Q_motif"/>
</dbReference>
<dbReference type="InterPro" id="IPR044764">
    <property type="entry name" value="DDX52/Rok1_DEADc"/>
</dbReference>
<dbReference type="OrthoDB" id="360161at2759"/>
<dbReference type="InterPro" id="IPR014001">
    <property type="entry name" value="Helicase_ATP-bd"/>
</dbReference>
<comment type="similarity">
    <text evidence="7">Belongs to the DEAD box helicase family. DDX52/ROK1 subfamily.</text>
</comment>
<evidence type="ECO:0000256" key="1">
    <source>
        <dbReference type="ARBA" id="ARBA00012552"/>
    </source>
</evidence>
<evidence type="ECO:0000256" key="2">
    <source>
        <dbReference type="ARBA" id="ARBA00022741"/>
    </source>
</evidence>
<dbReference type="SUPFAM" id="SSF52540">
    <property type="entry name" value="P-loop containing nucleoside triphosphate hydrolases"/>
    <property type="match status" value="1"/>
</dbReference>
<dbReference type="PROSITE" id="PS51194">
    <property type="entry name" value="HELICASE_CTER"/>
    <property type="match status" value="1"/>
</dbReference>
<feature type="domain" description="DEAD-box RNA helicase Q" evidence="13">
    <location>
        <begin position="138"/>
        <end position="166"/>
    </location>
</feature>
<dbReference type="GO" id="GO:0016787">
    <property type="term" value="F:hydrolase activity"/>
    <property type="evidence" value="ECO:0007669"/>
    <property type="project" value="UniProtKB-KW"/>
</dbReference>
<dbReference type="GO" id="GO:0003724">
    <property type="term" value="F:RNA helicase activity"/>
    <property type="evidence" value="ECO:0007669"/>
    <property type="project" value="UniProtKB-EC"/>
</dbReference>
<dbReference type="Pfam" id="PF00270">
    <property type="entry name" value="DEAD"/>
    <property type="match status" value="1"/>
</dbReference>
<comment type="catalytic activity">
    <reaction evidence="8">
        <text>ATP + H2O = ADP + phosphate + H(+)</text>
        <dbReference type="Rhea" id="RHEA:13065"/>
        <dbReference type="ChEBI" id="CHEBI:15377"/>
        <dbReference type="ChEBI" id="CHEBI:15378"/>
        <dbReference type="ChEBI" id="CHEBI:30616"/>
        <dbReference type="ChEBI" id="CHEBI:43474"/>
        <dbReference type="ChEBI" id="CHEBI:456216"/>
        <dbReference type="EC" id="3.6.4.13"/>
    </reaction>
</comment>
<organism evidence="14 15">
    <name type="scientific">Carya illinoinensis</name>
    <name type="common">Pecan</name>
    <dbReference type="NCBI Taxonomy" id="32201"/>
    <lineage>
        <taxon>Eukaryota</taxon>
        <taxon>Viridiplantae</taxon>
        <taxon>Streptophyta</taxon>
        <taxon>Embryophyta</taxon>
        <taxon>Tracheophyta</taxon>
        <taxon>Spermatophyta</taxon>
        <taxon>Magnoliopsida</taxon>
        <taxon>eudicotyledons</taxon>
        <taxon>Gunneridae</taxon>
        <taxon>Pentapetalae</taxon>
        <taxon>rosids</taxon>
        <taxon>fabids</taxon>
        <taxon>Fagales</taxon>
        <taxon>Juglandaceae</taxon>
        <taxon>Carya</taxon>
    </lineage>
</organism>
<evidence type="ECO:0000259" key="13">
    <source>
        <dbReference type="PROSITE" id="PS51195"/>
    </source>
</evidence>
<feature type="compositionally biased region" description="Basic and acidic residues" evidence="10">
    <location>
        <begin position="95"/>
        <end position="106"/>
    </location>
</feature>
<dbReference type="CDD" id="cd17957">
    <property type="entry name" value="DEADc_DDX52"/>
    <property type="match status" value="1"/>
</dbReference>
<gene>
    <name evidence="14" type="ORF">I3842_09G181000</name>
</gene>
<dbReference type="PROSITE" id="PS51192">
    <property type="entry name" value="HELICASE_ATP_BIND_1"/>
    <property type="match status" value="1"/>
</dbReference>
<dbReference type="GO" id="GO:0030490">
    <property type="term" value="P:maturation of SSU-rRNA"/>
    <property type="evidence" value="ECO:0007669"/>
    <property type="project" value="InterPro"/>
</dbReference>
<dbReference type="AlphaFoldDB" id="A0A922J9T0"/>
<evidence type="ECO:0000256" key="9">
    <source>
        <dbReference type="PROSITE-ProRule" id="PRU00552"/>
    </source>
</evidence>
<evidence type="ECO:0000256" key="4">
    <source>
        <dbReference type="ARBA" id="ARBA00022806"/>
    </source>
</evidence>
<dbReference type="SMART" id="SM00490">
    <property type="entry name" value="HELICc"/>
    <property type="match status" value="1"/>
</dbReference>
<evidence type="ECO:0000256" key="8">
    <source>
        <dbReference type="ARBA" id="ARBA00047984"/>
    </source>
</evidence>
<dbReference type="GO" id="GO:0003723">
    <property type="term" value="F:RNA binding"/>
    <property type="evidence" value="ECO:0007669"/>
    <property type="project" value="UniProtKB-KW"/>
</dbReference>
<dbReference type="EC" id="3.6.4.13" evidence="1"/>
<feature type="domain" description="Helicase C-terminal" evidence="12">
    <location>
        <begin position="367"/>
        <end position="511"/>
    </location>
</feature>
<keyword evidence="6" id="KW-0694">RNA-binding</keyword>
<dbReference type="PROSITE" id="PS51195">
    <property type="entry name" value="Q_MOTIF"/>
    <property type="match status" value="1"/>
</dbReference>
<reference evidence="14" key="1">
    <citation type="submission" date="2021-01" db="EMBL/GenBank/DDBJ databases">
        <authorList>
            <person name="Lovell J.T."/>
            <person name="Bentley N."/>
            <person name="Bhattarai G."/>
            <person name="Jenkins J.W."/>
            <person name="Sreedasyam A."/>
            <person name="Alarcon Y."/>
            <person name="Bock C."/>
            <person name="Boston L."/>
            <person name="Carlson J."/>
            <person name="Cervantes K."/>
            <person name="Clermont K."/>
            <person name="Krom N."/>
            <person name="Kubenka K."/>
            <person name="Mamidi S."/>
            <person name="Mattison C."/>
            <person name="Monteros M."/>
            <person name="Pisani C."/>
            <person name="Plott C."/>
            <person name="Rajasekar S."/>
            <person name="Rhein H.S."/>
            <person name="Rohla C."/>
            <person name="Song M."/>
            <person name="Hilaire R.S."/>
            <person name="Shu S."/>
            <person name="Wells L."/>
            <person name="Wang X."/>
            <person name="Webber J."/>
            <person name="Heerema R.J."/>
            <person name="Klein P."/>
            <person name="Conner P."/>
            <person name="Grauke L."/>
            <person name="Grimwood J."/>
            <person name="Schmutz J."/>
            <person name="Randall J.J."/>
        </authorList>
    </citation>
    <scope>NUCLEOTIDE SEQUENCE</scope>
    <source>
        <tissue evidence="14">Leaf</tissue>
    </source>
</reference>
<dbReference type="PANTHER" id="PTHR47959">
    <property type="entry name" value="ATP-DEPENDENT RNA HELICASE RHLE-RELATED"/>
    <property type="match status" value="1"/>
</dbReference>
<evidence type="ECO:0000313" key="14">
    <source>
        <dbReference type="EMBL" id="KAG6697059.1"/>
    </source>
</evidence>